<accession>A0A8T4IWW7</accession>
<dbReference type="InterPro" id="IPR002937">
    <property type="entry name" value="Amino_oxidase"/>
</dbReference>
<dbReference type="Gene3D" id="1.10.3110.10">
    <property type="entry name" value="protoporphyrinogen ix oxidase, domain 3"/>
    <property type="match status" value="1"/>
</dbReference>
<keyword evidence="10 12" id="KW-0560">Oxidoreductase</keyword>
<evidence type="ECO:0000256" key="3">
    <source>
        <dbReference type="ARBA" id="ARBA00002185"/>
    </source>
</evidence>
<dbReference type="InterPro" id="IPR004572">
    <property type="entry name" value="Protoporphyrinogen_oxidase"/>
</dbReference>
<reference evidence="14" key="1">
    <citation type="submission" date="2021-04" db="EMBL/GenBank/DDBJ databases">
        <title>Sequencing of actinobacteria type strains.</title>
        <authorList>
            <person name="Nguyen G.-S."/>
            <person name="Wentzel A."/>
        </authorList>
    </citation>
    <scope>NUCLEOTIDE SEQUENCE</scope>
    <source>
        <strain evidence="14">DSM 42095</strain>
    </source>
</reference>
<dbReference type="Pfam" id="PF01593">
    <property type="entry name" value="Amino_oxidase"/>
    <property type="match status" value="1"/>
</dbReference>
<organism evidence="14 15">
    <name type="scientific">Streptomyces daliensis</name>
    <dbReference type="NCBI Taxonomy" id="299421"/>
    <lineage>
        <taxon>Bacteria</taxon>
        <taxon>Bacillati</taxon>
        <taxon>Actinomycetota</taxon>
        <taxon>Actinomycetes</taxon>
        <taxon>Kitasatosporales</taxon>
        <taxon>Streptomycetaceae</taxon>
        <taxon>Streptomyces</taxon>
    </lineage>
</organism>
<dbReference type="GO" id="GO:0005737">
    <property type="term" value="C:cytoplasm"/>
    <property type="evidence" value="ECO:0007669"/>
    <property type="project" value="UniProtKB-SubCell"/>
</dbReference>
<dbReference type="Gene3D" id="3.50.50.60">
    <property type="entry name" value="FAD/NAD(P)-binding domain"/>
    <property type="match status" value="1"/>
</dbReference>
<comment type="caution">
    <text evidence="14">The sequence shown here is derived from an EMBL/GenBank/DDBJ whole genome shotgun (WGS) entry which is preliminary data.</text>
</comment>
<proteinExistence type="inferred from homology"/>
<evidence type="ECO:0000256" key="10">
    <source>
        <dbReference type="ARBA" id="ARBA00023002"/>
    </source>
</evidence>
<evidence type="ECO:0000256" key="8">
    <source>
        <dbReference type="ARBA" id="ARBA00022630"/>
    </source>
</evidence>
<evidence type="ECO:0000256" key="2">
    <source>
        <dbReference type="ARBA" id="ARBA00001974"/>
    </source>
</evidence>
<dbReference type="EMBL" id="JAGSMN010000336">
    <property type="protein sequence ID" value="MBR7674387.1"/>
    <property type="molecule type" value="Genomic_DNA"/>
</dbReference>
<dbReference type="GO" id="GO:0006783">
    <property type="term" value="P:heme biosynthetic process"/>
    <property type="evidence" value="ECO:0007669"/>
    <property type="project" value="UniProtKB-UniRule"/>
</dbReference>
<dbReference type="NCBIfam" id="TIGR00562">
    <property type="entry name" value="proto_IX_ox"/>
    <property type="match status" value="1"/>
</dbReference>
<comment type="function">
    <text evidence="3 12">Involved in coproporphyrin-dependent heme b biosynthesis. Catalyzes the oxidation of coproporphyrinogen III to coproporphyrin III.</text>
</comment>
<dbReference type="Proteomes" id="UP000675554">
    <property type="component" value="Unassembled WGS sequence"/>
</dbReference>
<evidence type="ECO:0000313" key="14">
    <source>
        <dbReference type="EMBL" id="MBR7674387.1"/>
    </source>
</evidence>
<dbReference type="SUPFAM" id="SSF51905">
    <property type="entry name" value="FAD/NAD(P)-binding domain"/>
    <property type="match status" value="1"/>
</dbReference>
<sequence>MRVIVIGGGISGLAAAQRLLDGGAGVTVLEASARFGGKLLTGDIAGTAAVDLGAESMLARRPEGVALARAAGLGDELEPPTTASAAIWSRGALRPMPKGHVMGVPGDPSALEGLLSREGLARIAEDADAPRTEVGDDAAVGAYVAERLGPEVVDRLVEPLLGGVYAGDAYRISMRAAVPQLYEAARAERSLLAGVRGIQERAAAHAATGPVFMGVQGGIGRLPGAVADACRAAGAELRTHTPVRALRRTGEGWTVVPEQGPALTADAVVVAVPAPVAGRLLADEAPAAARELTAVDYASMALVTMAFRRRDLARVPEGSGFLVPPVDGRSIKAATFSANKWGWVARQDPELFVLRTSVGRFGEEEILKRDDAELTDISLRDLESAIGLTARPVDAKVTRWDGGLPQYPVGHPERVARVRAGLADAPGVTVCGAAYDGVGIPACAASGARAAEETLASAVGAGERE</sequence>
<protein>
    <recommendedName>
        <fullName evidence="7 12">Coproporphyrinogen III oxidase</fullName>
        <ecNumber evidence="6 12">1.3.3.15</ecNumber>
    </recommendedName>
</protein>
<evidence type="ECO:0000256" key="12">
    <source>
        <dbReference type="RuleBase" id="RU364052"/>
    </source>
</evidence>
<comment type="subcellular location">
    <subcellularLocation>
        <location evidence="12">Cytoplasm</location>
    </subcellularLocation>
</comment>
<evidence type="ECO:0000313" key="15">
    <source>
        <dbReference type="Proteomes" id="UP000675554"/>
    </source>
</evidence>
<name>A0A8T4IWW7_9ACTN</name>
<dbReference type="AlphaFoldDB" id="A0A8T4IWW7"/>
<comment type="cofactor">
    <cofactor evidence="2 12">
        <name>FAD</name>
        <dbReference type="ChEBI" id="CHEBI:57692"/>
    </cofactor>
</comment>
<evidence type="ECO:0000256" key="11">
    <source>
        <dbReference type="ARBA" id="ARBA00023133"/>
    </source>
</evidence>
<dbReference type="PANTHER" id="PTHR42923:SF3">
    <property type="entry name" value="PROTOPORPHYRINOGEN OXIDASE"/>
    <property type="match status" value="1"/>
</dbReference>
<keyword evidence="12" id="KW-0963">Cytoplasm</keyword>
<keyword evidence="8 12" id="KW-0285">Flavoprotein</keyword>
<dbReference type="InterPro" id="IPR036188">
    <property type="entry name" value="FAD/NAD-bd_sf"/>
</dbReference>
<comment type="similarity">
    <text evidence="5 12">Belongs to the protoporphyrinogen/coproporphyrinogen oxidase family. Coproporphyrinogen III oxidase subfamily.</text>
</comment>
<dbReference type="SUPFAM" id="SSF54373">
    <property type="entry name" value="FAD-linked reductases, C-terminal domain"/>
    <property type="match status" value="1"/>
</dbReference>
<dbReference type="EC" id="1.3.3.15" evidence="6 12"/>
<feature type="domain" description="Amine oxidase" evidence="13">
    <location>
        <begin position="10"/>
        <end position="453"/>
    </location>
</feature>
<dbReference type="Gene3D" id="3.90.660.20">
    <property type="entry name" value="Protoporphyrinogen oxidase, mitochondrial, domain 2"/>
    <property type="match status" value="1"/>
</dbReference>
<evidence type="ECO:0000256" key="5">
    <source>
        <dbReference type="ARBA" id="ARBA00008310"/>
    </source>
</evidence>
<dbReference type="GO" id="GO:0004729">
    <property type="term" value="F:oxygen-dependent protoporphyrinogen oxidase activity"/>
    <property type="evidence" value="ECO:0007669"/>
    <property type="project" value="UniProtKB-UniRule"/>
</dbReference>
<keyword evidence="9 12" id="KW-0274">FAD</keyword>
<evidence type="ECO:0000256" key="4">
    <source>
        <dbReference type="ARBA" id="ARBA00004744"/>
    </source>
</evidence>
<comment type="catalytic activity">
    <reaction evidence="1">
        <text>coproporphyrinogen III + 3 O2 = coproporphyrin III + 3 H2O2</text>
        <dbReference type="Rhea" id="RHEA:43436"/>
        <dbReference type="ChEBI" id="CHEBI:15379"/>
        <dbReference type="ChEBI" id="CHEBI:16240"/>
        <dbReference type="ChEBI" id="CHEBI:57309"/>
        <dbReference type="ChEBI" id="CHEBI:131725"/>
        <dbReference type="EC" id="1.3.3.15"/>
    </reaction>
    <physiologicalReaction direction="left-to-right" evidence="1">
        <dbReference type="Rhea" id="RHEA:43437"/>
    </physiologicalReaction>
</comment>
<keyword evidence="15" id="KW-1185">Reference proteome</keyword>
<dbReference type="PANTHER" id="PTHR42923">
    <property type="entry name" value="PROTOPORPHYRINOGEN OXIDASE"/>
    <property type="match status" value="1"/>
</dbReference>
<gene>
    <name evidence="14" type="primary">hemG</name>
    <name evidence="14" type="ORF">KDA82_15440</name>
</gene>
<evidence type="ECO:0000256" key="1">
    <source>
        <dbReference type="ARBA" id="ARBA00001755"/>
    </source>
</evidence>
<evidence type="ECO:0000259" key="13">
    <source>
        <dbReference type="Pfam" id="PF01593"/>
    </source>
</evidence>
<keyword evidence="11 12" id="KW-0350">Heme biosynthesis</keyword>
<evidence type="ECO:0000256" key="7">
    <source>
        <dbReference type="ARBA" id="ARBA00019046"/>
    </source>
</evidence>
<comment type="pathway">
    <text evidence="4 12">Porphyrin-containing compound metabolism; protoheme biosynthesis.</text>
</comment>
<evidence type="ECO:0000256" key="9">
    <source>
        <dbReference type="ARBA" id="ARBA00022827"/>
    </source>
</evidence>
<dbReference type="InterPro" id="IPR050464">
    <property type="entry name" value="Zeta_carotene_desat/Oxidored"/>
</dbReference>
<evidence type="ECO:0000256" key="6">
    <source>
        <dbReference type="ARBA" id="ARBA00012402"/>
    </source>
</evidence>